<accession>R0K1J4</accession>
<reference evidence="3" key="1">
    <citation type="journal article" date="2013" name="Nat. Genet.">
        <title>The duck genome and transcriptome provide insight into an avian influenza virus reservoir species.</title>
        <authorList>
            <person name="Huang Y."/>
            <person name="Li Y."/>
            <person name="Burt D.W."/>
            <person name="Chen H."/>
            <person name="Zhang Y."/>
            <person name="Qian W."/>
            <person name="Kim H."/>
            <person name="Gan S."/>
            <person name="Zhao Y."/>
            <person name="Li J."/>
            <person name="Yi K."/>
            <person name="Feng H."/>
            <person name="Zhu P."/>
            <person name="Li B."/>
            <person name="Liu Q."/>
            <person name="Fairley S."/>
            <person name="Magor K.E."/>
            <person name="Du Z."/>
            <person name="Hu X."/>
            <person name="Goodman L."/>
            <person name="Tafer H."/>
            <person name="Vignal A."/>
            <person name="Lee T."/>
            <person name="Kim K.W."/>
            <person name="Sheng Z."/>
            <person name="An Y."/>
            <person name="Searle S."/>
            <person name="Herrero J."/>
            <person name="Groenen M.A."/>
            <person name="Crooijmans R.P."/>
            <person name="Faraut T."/>
            <person name="Cai Q."/>
            <person name="Webster R.G."/>
            <person name="Aldridge J.R."/>
            <person name="Warren W.C."/>
            <person name="Bartschat S."/>
            <person name="Kehr S."/>
            <person name="Marz M."/>
            <person name="Stadler P.F."/>
            <person name="Smith J."/>
            <person name="Kraus R.H."/>
            <person name="Zhao Y."/>
            <person name="Ren L."/>
            <person name="Fei J."/>
            <person name="Morisson M."/>
            <person name="Kaiser P."/>
            <person name="Griffin D.K."/>
            <person name="Rao M."/>
            <person name="Pitel F."/>
            <person name="Wang J."/>
            <person name="Li N."/>
        </authorList>
    </citation>
    <scope>NUCLEOTIDE SEQUENCE [LARGE SCALE GENOMIC DNA]</scope>
</reference>
<sequence length="97" mass="9680">MAPGELSLAGDQGPEPGGSSVGLATRLPHRSDREGAGSTAGDSEGNCPLRSPIPGAGLQRQCQVSPSITITQGTGPKLRAPPITAFTACAAMEQAVI</sequence>
<name>R0K1J4_ANAPL</name>
<dbReference type="EMBL" id="KB742855">
    <property type="protein sequence ID" value="EOB03467.1"/>
    <property type="molecule type" value="Genomic_DNA"/>
</dbReference>
<evidence type="ECO:0000313" key="2">
    <source>
        <dbReference type="EMBL" id="EOB03467.1"/>
    </source>
</evidence>
<proteinExistence type="predicted"/>
<evidence type="ECO:0000313" key="3">
    <source>
        <dbReference type="Proteomes" id="UP000296049"/>
    </source>
</evidence>
<keyword evidence="3" id="KW-1185">Reference proteome</keyword>
<organism evidence="2 3">
    <name type="scientific">Anas platyrhynchos</name>
    <name type="common">Mallard</name>
    <name type="synonym">Anas boschas</name>
    <dbReference type="NCBI Taxonomy" id="8839"/>
    <lineage>
        <taxon>Eukaryota</taxon>
        <taxon>Metazoa</taxon>
        <taxon>Chordata</taxon>
        <taxon>Craniata</taxon>
        <taxon>Vertebrata</taxon>
        <taxon>Euteleostomi</taxon>
        <taxon>Archelosauria</taxon>
        <taxon>Archosauria</taxon>
        <taxon>Dinosauria</taxon>
        <taxon>Saurischia</taxon>
        <taxon>Theropoda</taxon>
        <taxon>Coelurosauria</taxon>
        <taxon>Aves</taxon>
        <taxon>Neognathae</taxon>
        <taxon>Galloanserae</taxon>
        <taxon>Anseriformes</taxon>
        <taxon>Anatidae</taxon>
        <taxon>Anatinae</taxon>
        <taxon>Anas</taxon>
    </lineage>
</organism>
<dbReference type="Proteomes" id="UP000296049">
    <property type="component" value="Unassembled WGS sequence"/>
</dbReference>
<dbReference type="AlphaFoldDB" id="R0K1J4"/>
<gene>
    <name evidence="2" type="ORF">Anapl_04067</name>
</gene>
<feature type="region of interest" description="Disordered" evidence="1">
    <location>
        <begin position="1"/>
        <end position="62"/>
    </location>
</feature>
<evidence type="ECO:0000256" key="1">
    <source>
        <dbReference type="SAM" id="MobiDB-lite"/>
    </source>
</evidence>
<protein>
    <submittedName>
        <fullName evidence="2">Uncharacterized protein</fullName>
    </submittedName>
</protein>